<protein>
    <submittedName>
        <fullName evidence="1">Uncharacterized protein</fullName>
    </submittedName>
</protein>
<accession>A0ACC1SVL3</accession>
<gene>
    <name evidence="1" type="ORF">NM208_g1607</name>
</gene>
<comment type="caution">
    <text evidence="1">The sequence shown here is derived from an EMBL/GenBank/DDBJ whole genome shotgun (WGS) entry which is preliminary data.</text>
</comment>
<keyword evidence="2" id="KW-1185">Reference proteome</keyword>
<dbReference type="Proteomes" id="UP001148629">
    <property type="component" value="Unassembled WGS sequence"/>
</dbReference>
<reference evidence="1" key="1">
    <citation type="submission" date="2022-08" db="EMBL/GenBank/DDBJ databases">
        <title>Genome Sequence of Fusarium decemcellulare.</title>
        <authorList>
            <person name="Buettner E."/>
        </authorList>
    </citation>
    <scope>NUCLEOTIDE SEQUENCE</scope>
    <source>
        <strain evidence="1">Babe19</strain>
    </source>
</reference>
<organism evidence="1 2">
    <name type="scientific">Fusarium decemcellulare</name>
    <dbReference type="NCBI Taxonomy" id="57161"/>
    <lineage>
        <taxon>Eukaryota</taxon>
        <taxon>Fungi</taxon>
        <taxon>Dikarya</taxon>
        <taxon>Ascomycota</taxon>
        <taxon>Pezizomycotina</taxon>
        <taxon>Sordariomycetes</taxon>
        <taxon>Hypocreomycetidae</taxon>
        <taxon>Hypocreales</taxon>
        <taxon>Nectriaceae</taxon>
        <taxon>Fusarium</taxon>
        <taxon>Fusarium decemcellulare species complex</taxon>
    </lineage>
</organism>
<name>A0ACC1SVL3_9HYPO</name>
<proteinExistence type="predicted"/>
<dbReference type="EMBL" id="JANRMS010000085">
    <property type="protein sequence ID" value="KAJ3547264.1"/>
    <property type="molecule type" value="Genomic_DNA"/>
</dbReference>
<sequence>MASKTLSAPVKGFAEITAQEKSLALPHFTAEDAFEIGVLIRNRLREVSENPAVVNITLANNKQLLFHAASRPGTVPENDNWVARKRNFVLRFGWSTWAGHNLFDMGDEDKFKARFQLGEAAGDYAIHGGGFPIRVQNVEGPVGAIVVSGLAQEEDHQVIVESLQAFLSSTTYPQLVLFGDSLLQGSVDIQDGFSFQATLQTRLIRRLDVINRGFAGWNTKNALEYLPKIFPLPNDQSPRLDYLILLLGANDAIVPHPTSKRDVPVDQYKLNLTHIINHTHIKSHKPKIFLVTPTPVDEAKLNSLGHEPRTVANTSLYAEAVREVTRENPEVVLIDLWQAVVDKATPTATQEVNLDSLEDSSLPDFSSIFTDGLHLNAVGYRLLYDLVTPYLSEGDSSQYIYPDWQDLAN</sequence>
<evidence type="ECO:0000313" key="1">
    <source>
        <dbReference type="EMBL" id="KAJ3547264.1"/>
    </source>
</evidence>
<evidence type="ECO:0000313" key="2">
    <source>
        <dbReference type="Proteomes" id="UP001148629"/>
    </source>
</evidence>